<sequence length="71" mass="7869">MQPKWTISGVQSRATLSAFNDIHKEDDNPEETASSTQEKFEMLHGLKMSGIELIARSVDKCGVDVKTSCLK</sequence>
<evidence type="ECO:0000313" key="1">
    <source>
        <dbReference type="EMBL" id="KAJ1365515.1"/>
    </source>
</evidence>
<proteinExistence type="predicted"/>
<keyword evidence="2" id="KW-1185">Reference proteome</keyword>
<organism evidence="1 2">
    <name type="scientific">Parelaphostrongylus tenuis</name>
    <name type="common">Meningeal worm</name>
    <dbReference type="NCBI Taxonomy" id="148309"/>
    <lineage>
        <taxon>Eukaryota</taxon>
        <taxon>Metazoa</taxon>
        <taxon>Ecdysozoa</taxon>
        <taxon>Nematoda</taxon>
        <taxon>Chromadorea</taxon>
        <taxon>Rhabditida</taxon>
        <taxon>Rhabditina</taxon>
        <taxon>Rhabditomorpha</taxon>
        <taxon>Strongyloidea</taxon>
        <taxon>Metastrongylidae</taxon>
        <taxon>Parelaphostrongylus</taxon>
    </lineage>
</organism>
<reference evidence="1" key="1">
    <citation type="submission" date="2021-06" db="EMBL/GenBank/DDBJ databases">
        <title>Parelaphostrongylus tenuis whole genome reference sequence.</title>
        <authorList>
            <person name="Garwood T.J."/>
            <person name="Larsen P.A."/>
            <person name="Fountain-Jones N.M."/>
            <person name="Garbe J.R."/>
            <person name="Macchietto M.G."/>
            <person name="Kania S.A."/>
            <person name="Gerhold R.W."/>
            <person name="Richards J.E."/>
            <person name="Wolf T.M."/>
        </authorList>
    </citation>
    <scope>NUCLEOTIDE SEQUENCE</scope>
    <source>
        <strain evidence="1">MNPRO001-30</strain>
        <tissue evidence="1">Meninges</tissue>
    </source>
</reference>
<comment type="caution">
    <text evidence="1">The sequence shown here is derived from an EMBL/GenBank/DDBJ whole genome shotgun (WGS) entry which is preliminary data.</text>
</comment>
<dbReference type="EMBL" id="JAHQIW010005291">
    <property type="protein sequence ID" value="KAJ1365515.1"/>
    <property type="molecule type" value="Genomic_DNA"/>
</dbReference>
<dbReference type="AlphaFoldDB" id="A0AAD5QWU7"/>
<evidence type="ECO:0000313" key="2">
    <source>
        <dbReference type="Proteomes" id="UP001196413"/>
    </source>
</evidence>
<dbReference type="Proteomes" id="UP001196413">
    <property type="component" value="Unassembled WGS sequence"/>
</dbReference>
<accession>A0AAD5QWU7</accession>
<protein>
    <submittedName>
        <fullName evidence="1">Uncharacterized protein</fullName>
    </submittedName>
</protein>
<gene>
    <name evidence="1" type="ORF">KIN20_025874</name>
</gene>
<name>A0AAD5QWU7_PARTN</name>